<gene>
    <name evidence="2" type="ORF">E2C01_098573</name>
</gene>
<proteinExistence type="predicted"/>
<feature type="region of interest" description="Disordered" evidence="1">
    <location>
        <begin position="46"/>
        <end position="72"/>
    </location>
</feature>
<accession>A0A5B7K8L9</accession>
<protein>
    <submittedName>
        <fullName evidence="2">Uncharacterized protein</fullName>
    </submittedName>
</protein>
<evidence type="ECO:0000313" key="3">
    <source>
        <dbReference type="Proteomes" id="UP000324222"/>
    </source>
</evidence>
<name>A0A5B7K8L9_PORTR</name>
<dbReference type="EMBL" id="VSRR010133951">
    <property type="protein sequence ID" value="MPD02964.1"/>
    <property type="molecule type" value="Genomic_DNA"/>
</dbReference>
<dbReference type="AlphaFoldDB" id="A0A5B7K8L9"/>
<comment type="caution">
    <text evidence="2">The sequence shown here is derived from an EMBL/GenBank/DDBJ whole genome shotgun (WGS) entry which is preliminary data.</text>
</comment>
<evidence type="ECO:0000256" key="1">
    <source>
        <dbReference type="SAM" id="MobiDB-lite"/>
    </source>
</evidence>
<organism evidence="2 3">
    <name type="scientific">Portunus trituberculatus</name>
    <name type="common">Swimming crab</name>
    <name type="synonym">Neptunus trituberculatus</name>
    <dbReference type="NCBI Taxonomy" id="210409"/>
    <lineage>
        <taxon>Eukaryota</taxon>
        <taxon>Metazoa</taxon>
        <taxon>Ecdysozoa</taxon>
        <taxon>Arthropoda</taxon>
        <taxon>Crustacea</taxon>
        <taxon>Multicrustacea</taxon>
        <taxon>Malacostraca</taxon>
        <taxon>Eumalacostraca</taxon>
        <taxon>Eucarida</taxon>
        <taxon>Decapoda</taxon>
        <taxon>Pleocyemata</taxon>
        <taxon>Brachyura</taxon>
        <taxon>Eubrachyura</taxon>
        <taxon>Portunoidea</taxon>
        <taxon>Portunidae</taxon>
        <taxon>Portuninae</taxon>
        <taxon>Portunus</taxon>
    </lineage>
</organism>
<sequence length="72" mass="8155">MGAGRQGKVYVRERQREPTEAGFKATSRTISRLLVRLERLQLIRKEGRDGLREEKEGGRGKEDEDRVKGSGA</sequence>
<reference evidence="2 3" key="1">
    <citation type="submission" date="2019-05" db="EMBL/GenBank/DDBJ databases">
        <title>Another draft genome of Portunus trituberculatus and its Hox gene families provides insights of decapod evolution.</title>
        <authorList>
            <person name="Jeong J.-H."/>
            <person name="Song I."/>
            <person name="Kim S."/>
            <person name="Choi T."/>
            <person name="Kim D."/>
            <person name="Ryu S."/>
            <person name="Kim W."/>
        </authorList>
    </citation>
    <scope>NUCLEOTIDE SEQUENCE [LARGE SCALE GENOMIC DNA]</scope>
    <source>
        <tissue evidence="2">Muscle</tissue>
    </source>
</reference>
<feature type="region of interest" description="Disordered" evidence="1">
    <location>
        <begin position="1"/>
        <end position="24"/>
    </location>
</feature>
<keyword evidence="3" id="KW-1185">Reference proteome</keyword>
<evidence type="ECO:0000313" key="2">
    <source>
        <dbReference type="EMBL" id="MPD02964.1"/>
    </source>
</evidence>
<dbReference type="Proteomes" id="UP000324222">
    <property type="component" value="Unassembled WGS sequence"/>
</dbReference>
<feature type="compositionally biased region" description="Basic and acidic residues" evidence="1">
    <location>
        <begin position="10"/>
        <end position="19"/>
    </location>
</feature>